<comment type="caution">
    <text evidence="3">The sequence shown here is derived from an EMBL/GenBank/DDBJ whole genome shotgun (WGS) entry which is preliminary data.</text>
</comment>
<dbReference type="NCBIfam" id="TIGR00566">
    <property type="entry name" value="trpG_papA"/>
    <property type="match status" value="1"/>
</dbReference>
<dbReference type="SUPFAM" id="SSF52317">
    <property type="entry name" value="Class I glutamine amidotransferase-like"/>
    <property type="match status" value="1"/>
</dbReference>
<dbReference type="PRINTS" id="PR00099">
    <property type="entry name" value="CPSGATASE"/>
</dbReference>
<evidence type="ECO:0000313" key="4">
    <source>
        <dbReference type="Proteomes" id="UP000250918"/>
    </source>
</evidence>
<organism evidence="3 4">
    <name type="scientific">candidate division GN15 bacterium</name>
    <dbReference type="NCBI Taxonomy" id="2072418"/>
    <lineage>
        <taxon>Bacteria</taxon>
        <taxon>candidate division GN15</taxon>
    </lineage>
</organism>
<sequence>MILFIDNYDSFTYNIVQSVGVIDDDLQVFRNDQIDLDQVRTLNPRAIIISPGPGHPTEAGISCDLIREYFDKVPILGICLGHQAIAHTFGATVDRAHSLVHGKASKVFHKGREILSGISNPFSAGRYHSLAVYEESLPESLEVIAYTAEGEVMGIRHRQYAVYGLQFHPESVLTEDGPRIIANFLNGGVR</sequence>
<dbReference type="AlphaFoldDB" id="A0A855WXK5"/>
<name>A0A855WXK5_9BACT</name>
<dbReference type="PRINTS" id="PR00097">
    <property type="entry name" value="ANTSNTHASEII"/>
</dbReference>
<dbReference type="InterPro" id="IPR017926">
    <property type="entry name" value="GATASE"/>
</dbReference>
<dbReference type="GO" id="GO:0004049">
    <property type="term" value="F:anthranilate synthase activity"/>
    <property type="evidence" value="ECO:0007669"/>
    <property type="project" value="TreeGrafter"/>
</dbReference>
<dbReference type="PANTHER" id="PTHR43418:SF4">
    <property type="entry name" value="MULTIFUNCTIONAL TRYPTOPHAN BIOSYNTHESIS PROTEIN"/>
    <property type="match status" value="1"/>
</dbReference>
<dbReference type="InterPro" id="IPR006221">
    <property type="entry name" value="TrpG/PapA_dom"/>
</dbReference>
<proteinExistence type="predicted"/>
<dbReference type="CDD" id="cd01743">
    <property type="entry name" value="GATase1_Anthranilate_Synthase"/>
    <property type="match status" value="1"/>
</dbReference>
<protein>
    <submittedName>
        <fullName evidence="3">Aminodeoxychorismate/anthranilate synthase component II</fullName>
    </submittedName>
</protein>
<feature type="domain" description="Glutamine amidotransferase" evidence="2">
    <location>
        <begin position="4"/>
        <end position="185"/>
    </location>
</feature>
<dbReference type="GO" id="GO:0005829">
    <property type="term" value="C:cytosol"/>
    <property type="evidence" value="ECO:0007669"/>
    <property type="project" value="TreeGrafter"/>
</dbReference>
<dbReference type="PROSITE" id="PS51273">
    <property type="entry name" value="GATASE_TYPE_1"/>
    <property type="match status" value="1"/>
</dbReference>
<accession>A0A855WXK5</accession>
<gene>
    <name evidence="3" type="ORF">C3F09_09735</name>
</gene>
<keyword evidence="1" id="KW-0315">Glutamine amidotransferase</keyword>
<dbReference type="Pfam" id="PF00117">
    <property type="entry name" value="GATase"/>
    <property type="match status" value="1"/>
</dbReference>
<dbReference type="Gene3D" id="3.40.50.880">
    <property type="match status" value="1"/>
</dbReference>
<dbReference type="InterPro" id="IPR029062">
    <property type="entry name" value="Class_I_gatase-like"/>
</dbReference>
<dbReference type="EMBL" id="PQAP01000156">
    <property type="protein sequence ID" value="PWB70052.1"/>
    <property type="molecule type" value="Genomic_DNA"/>
</dbReference>
<reference evidence="3 4" key="1">
    <citation type="journal article" date="2018" name="ISME J.">
        <title>A methanotrophic archaeon couples anaerobic oxidation of methane to Fe(III) reduction.</title>
        <authorList>
            <person name="Cai C."/>
            <person name="Leu A.O."/>
            <person name="Xie G.J."/>
            <person name="Guo J."/>
            <person name="Feng Y."/>
            <person name="Zhao J.X."/>
            <person name="Tyson G.W."/>
            <person name="Yuan Z."/>
            <person name="Hu S."/>
        </authorList>
    </citation>
    <scope>NUCLEOTIDE SEQUENCE [LARGE SCALE GENOMIC DNA]</scope>
    <source>
        <strain evidence="3">FeB_12</strain>
    </source>
</reference>
<dbReference type="InterPro" id="IPR050472">
    <property type="entry name" value="Anth_synth/Amidotransfase"/>
</dbReference>
<dbReference type="PRINTS" id="PR00096">
    <property type="entry name" value="GATASE"/>
</dbReference>
<evidence type="ECO:0000313" key="3">
    <source>
        <dbReference type="EMBL" id="PWB70052.1"/>
    </source>
</evidence>
<evidence type="ECO:0000256" key="1">
    <source>
        <dbReference type="ARBA" id="ARBA00022962"/>
    </source>
</evidence>
<dbReference type="GO" id="GO:0000162">
    <property type="term" value="P:L-tryptophan biosynthetic process"/>
    <property type="evidence" value="ECO:0007669"/>
    <property type="project" value="TreeGrafter"/>
</dbReference>
<dbReference type="FunFam" id="3.40.50.880:FF:000003">
    <property type="entry name" value="Anthranilate synthase component II"/>
    <property type="match status" value="1"/>
</dbReference>
<dbReference type="PANTHER" id="PTHR43418">
    <property type="entry name" value="MULTIFUNCTIONAL TRYPTOPHAN BIOSYNTHESIS PROTEIN-RELATED"/>
    <property type="match status" value="1"/>
</dbReference>
<evidence type="ECO:0000259" key="2">
    <source>
        <dbReference type="Pfam" id="PF00117"/>
    </source>
</evidence>
<dbReference type="Proteomes" id="UP000250918">
    <property type="component" value="Unassembled WGS sequence"/>
</dbReference>